<organism evidence="1 2">
    <name type="scientific">Methanoregula boonei (strain DSM 21154 / JCM 14090 / 6A8)</name>
    <dbReference type="NCBI Taxonomy" id="456442"/>
    <lineage>
        <taxon>Archaea</taxon>
        <taxon>Methanobacteriati</taxon>
        <taxon>Methanobacteriota</taxon>
        <taxon>Stenosarchaea group</taxon>
        <taxon>Methanomicrobia</taxon>
        <taxon>Methanomicrobiales</taxon>
        <taxon>Methanoregulaceae</taxon>
        <taxon>Methanoregula</taxon>
    </lineage>
</organism>
<reference evidence="2" key="1">
    <citation type="journal article" date="2015" name="Microbiology">
        <title>Genome of Methanoregula boonei 6A8 reveals adaptations to oligotrophic peatland environments.</title>
        <authorList>
            <person name="Braeuer S."/>
            <person name="Cadillo-Quiroz H."/>
            <person name="Kyrpides N."/>
            <person name="Woyke T."/>
            <person name="Goodwin L."/>
            <person name="Detter C."/>
            <person name="Podell S."/>
            <person name="Yavitt J.B."/>
            <person name="Zinder S.H."/>
        </authorList>
    </citation>
    <scope>NUCLEOTIDE SEQUENCE [LARGE SCALE GENOMIC DNA]</scope>
    <source>
        <strain evidence="2">DSM 21154 / JCM 14090 / 6A8</strain>
    </source>
</reference>
<name>A7IA64_METB6</name>
<dbReference type="Proteomes" id="UP000002408">
    <property type="component" value="Chromosome"/>
</dbReference>
<dbReference type="KEGG" id="mbn:Mboo_2111"/>
<dbReference type="eggNOG" id="arCOG01803">
    <property type="taxonomic scope" value="Archaea"/>
</dbReference>
<evidence type="ECO:0000313" key="2">
    <source>
        <dbReference type="Proteomes" id="UP000002408"/>
    </source>
</evidence>
<protein>
    <submittedName>
        <fullName evidence="1">ABC-type nitrate/sulfonate/bicarbonate transport systems periplasmic components-like protein</fullName>
    </submittedName>
</protein>
<sequence length="313" mass="34217">MPDETIRIGHLSTLYHTAFLLRGSDLLAQRGVRATWSLFPSGPDIISAMQAGRLDLGYIGMPPVIIGIDRGLELACIAGGHIEGTVMIADSTIRTLDECGSMQAFFSQLAGKAIGTPPKGSIHDVIVTDLLEKNRRPDISVRNYPWADFLSDALVQKEIAAAAGTPALATTARTYGNGRIVIPPDRLWPFNPSYGIVVMRRMLKNRDLLTRFLTAHEAACEWIRSDPAACARIVAGTTGMVDPGFVLETYRISPKYCAALPPEYIASTMKFAQTLHTLGYISRLIREDECFERSLIEIVHPGPHHYADGIADA</sequence>
<dbReference type="STRING" id="456442.Mboo_2111"/>
<dbReference type="HOGENOM" id="CLU_926261_0_0_2"/>
<keyword evidence="2" id="KW-1185">Reference proteome</keyword>
<dbReference type="RefSeq" id="WP_012107681.1">
    <property type="nucleotide sequence ID" value="NC_009712.1"/>
</dbReference>
<dbReference type="PANTHER" id="PTHR30024">
    <property type="entry name" value="ALIPHATIC SULFONATES-BINDING PROTEIN-RELATED"/>
    <property type="match status" value="1"/>
</dbReference>
<dbReference type="Pfam" id="PF13379">
    <property type="entry name" value="NMT1_2"/>
    <property type="match status" value="1"/>
</dbReference>
<gene>
    <name evidence="1" type="ordered locus">Mboo_2111</name>
</gene>
<dbReference type="GeneID" id="5411209"/>
<dbReference type="PANTHER" id="PTHR30024:SF42">
    <property type="entry name" value="ALIPHATIC SULFONATES-BINDING PROTEIN-RELATED"/>
    <property type="match status" value="1"/>
</dbReference>
<evidence type="ECO:0000313" key="1">
    <source>
        <dbReference type="EMBL" id="ABS56625.1"/>
    </source>
</evidence>
<dbReference type="AlphaFoldDB" id="A7IA64"/>
<dbReference type="Gene3D" id="3.40.190.10">
    <property type="entry name" value="Periplasmic binding protein-like II"/>
    <property type="match status" value="2"/>
</dbReference>
<proteinExistence type="predicted"/>
<accession>A7IA64</accession>
<dbReference type="SUPFAM" id="SSF53850">
    <property type="entry name" value="Periplasmic binding protein-like II"/>
    <property type="match status" value="1"/>
</dbReference>
<dbReference type="EMBL" id="CP000780">
    <property type="protein sequence ID" value="ABS56625.1"/>
    <property type="molecule type" value="Genomic_DNA"/>
</dbReference>